<dbReference type="Proteomes" id="UP000193986">
    <property type="component" value="Unassembled WGS sequence"/>
</dbReference>
<feature type="compositionally biased region" description="Acidic residues" evidence="1">
    <location>
        <begin position="67"/>
        <end position="88"/>
    </location>
</feature>
<protein>
    <submittedName>
        <fullName evidence="2">Uncharacterized protein</fullName>
    </submittedName>
</protein>
<evidence type="ECO:0000256" key="1">
    <source>
        <dbReference type="SAM" id="MobiDB-lite"/>
    </source>
</evidence>
<gene>
    <name evidence="2" type="ORF">BCR39DRAFT_578826</name>
</gene>
<dbReference type="AlphaFoldDB" id="A0A1Y2AVJ3"/>
<evidence type="ECO:0000313" key="2">
    <source>
        <dbReference type="EMBL" id="ORY26474.1"/>
    </source>
</evidence>
<feature type="compositionally biased region" description="Polar residues" evidence="1">
    <location>
        <begin position="94"/>
        <end position="103"/>
    </location>
</feature>
<comment type="caution">
    <text evidence="2">The sequence shown here is derived from an EMBL/GenBank/DDBJ whole genome shotgun (WGS) entry which is preliminary data.</text>
</comment>
<accession>A0A1Y2AVJ3</accession>
<reference evidence="2 3" key="1">
    <citation type="submission" date="2016-07" db="EMBL/GenBank/DDBJ databases">
        <title>Pervasive Adenine N6-methylation of Active Genes in Fungi.</title>
        <authorList>
            <consortium name="DOE Joint Genome Institute"/>
            <person name="Mondo S.J."/>
            <person name="Dannebaum R.O."/>
            <person name="Kuo R.C."/>
            <person name="Labutti K."/>
            <person name="Haridas S."/>
            <person name="Kuo A."/>
            <person name="Salamov A."/>
            <person name="Ahrendt S.R."/>
            <person name="Lipzen A."/>
            <person name="Sullivan W."/>
            <person name="Andreopoulos W.B."/>
            <person name="Clum A."/>
            <person name="Lindquist E."/>
            <person name="Daum C."/>
            <person name="Ramamoorthy G.K."/>
            <person name="Gryganskyi A."/>
            <person name="Culley D."/>
            <person name="Magnuson J.K."/>
            <person name="James T.Y."/>
            <person name="O'Malley M.A."/>
            <person name="Stajich J.E."/>
            <person name="Spatafora J.W."/>
            <person name="Visel A."/>
            <person name="Grigoriev I.V."/>
        </authorList>
    </citation>
    <scope>NUCLEOTIDE SEQUENCE [LARGE SCALE GENOMIC DNA]</scope>
    <source>
        <strain evidence="2 3">68-887.2</strain>
    </source>
</reference>
<organism evidence="2 3">
    <name type="scientific">Naematelia encephala</name>
    <dbReference type="NCBI Taxonomy" id="71784"/>
    <lineage>
        <taxon>Eukaryota</taxon>
        <taxon>Fungi</taxon>
        <taxon>Dikarya</taxon>
        <taxon>Basidiomycota</taxon>
        <taxon>Agaricomycotina</taxon>
        <taxon>Tremellomycetes</taxon>
        <taxon>Tremellales</taxon>
        <taxon>Naemateliaceae</taxon>
        <taxon>Naematelia</taxon>
    </lineage>
</organism>
<feature type="region of interest" description="Disordered" evidence="1">
    <location>
        <begin position="1"/>
        <end position="103"/>
    </location>
</feature>
<keyword evidence="3" id="KW-1185">Reference proteome</keyword>
<dbReference type="EMBL" id="MCFC01000047">
    <property type="protein sequence ID" value="ORY26474.1"/>
    <property type="molecule type" value="Genomic_DNA"/>
</dbReference>
<sequence>MSEGSALCLLETDHDYGKNEDGNDEVCYDDEDQEEETEQRDHDENDEVDENDENDEKDDGDLHGEGNLDDSGEGNSEEETGSGEDNDWTIEAPRSSSPPCLTTEDTQGLWLGSLVYRLLPRTGLLEGETDTYYRCDSSARTSRWDEEKMICSAKCSQLPALKCRWSEGRIDGTVLNRQAVLCRTHLDELLERPVPFSTYRGPDYIQSYRQVGELCSMYDCQEAGHSWTRKTASGKSTTQMCDKHVSEIAASNSTGPVLKPRLRDLYSKAMAARKDSSIDEMPSEYQTFLDHLCLGVGPEIETEGYQPVPTCFRAKHPNSLYCPRDQRYLNECWLSGVTPQCRLQVKSHCSNPMSDPTSGLCSEHRKAFQISNCCITCNAETSSVSSPSNTAPSLSIIAGMCSNCLRTSGVETILPGLADSLEFQRTPQGMPLEDDGGYTSRLKSTMSELTYWTPPYVQRERERRREALKASQEI</sequence>
<evidence type="ECO:0000313" key="3">
    <source>
        <dbReference type="Proteomes" id="UP000193986"/>
    </source>
</evidence>
<feature type="compositionally biased region" description="Basic and acidic residues" evidence="1">
    <location>
        <begin position="11"/>
        <end position="21"/>
    </location>
</feature>
<dbReference type="InParanoid" id="A0A1Y2AVJ3"/>
<proteinExistence type="predicted"/>
<feature type="compositionally biased region" description="Acidic residues" evidence="1">
    <location>
        <begin position="22"/>
        <end position="59"/>
    </location>
</feature>
<name>A0A1Y2AVJ3_9TREE</name>